<dbReference type="GeneID" id="14876394"/>
<feature type="compositionally biased region" description="Polar residues" evidence="1">
    <location>
        <begin position="73"/>
        <end position="83"/>
    </location>
</feature>
<dbReference type="AlphaFoldDB" id="F4PJN4"/>
<dbReference type="RefSeq" id="XP_004361659.1">
    <property type="nucleotide sequence ID" value="XM_004361602.1"/>
</dbReference>
<dbReference type="GO" id="GO:0007031">
    <property type="term" value="P:peroxisome organization"/>
    <property type="evidence" value="ECO:0007669"/>
    <property type="project" value="InterPro"/>
</dbReference>
<organism evidence="2 3">
    <name type="scientific">Cavenderia fasciculata</name>
    <name type="common">Slime mold</name>
    <name type="synonym">Dictyostelium fasciculatum</name>
    <dbReference type="NCBI Taxonomy" id="261658"/>
    <lineage>
        <taxon>Eukaryota</taxon>
        <taxon>Amoebozoa</taxon>
        <taxon>Evosea</taxon>
        <taxon>Eumycetozoa</taxon>
        <taxon>Dictyostelia</taxon>
        <taxon>Acytosteliales</taxon>
        <taxon>Cavenderiaceae</taxon>
        <taxon>Cavenderia</taxon>
    </lineage>
</organism>
<proteinExistence type="predicted"/>
<gene>
    <name evidence="2" type="ORF">DFA_05944</name>
</gene>
<sequence length="297" mass="33842">MKSNNNNNKIPMNNDDKNEKSGHACETEWSLLLIDYTGGTTHCTTEKKIYYVDSRRWLGISSKENQQQQQQQEITASNQSSSYFIEGDSPTPGYQPSPPRDKRKKEEEKKQPIVQKIPFNQIKSKKISISTINVIIEKTVHYESPSDRRICSYKFMESEKQALIKLTSQCDIYLMTMIEDDSEEDKIKSILKDSGIFDNGLNPHKILFCSTTQGRAHMSRHLECLMHIDDDYQVLSMLKPHVQHLLHIDDGNNTTSTTSTSTANNSASSVVVPTNNNQQQQGKFSISATPSLHEYFN</sequence>
<dbReference type="KEGG" id="dfa:DFA_05944"/>
<feature type="region of interest" description="Disordered" evidence="1">
    <location>
        <begin position="63"/>
        <end position="111"/>
    </location>
</feature>
<dbReference type="OrthoDB" id="77656at2759"/>
<accession>F4PJN4</accession>
<evidence type="ECO:0000313" key="2">
    <source>
        <dbReference type="EMBL" id="EGG23808.1"/>
    </source>
</evidence>
<dbReference type="InterPro" id="IPR037485">
    <property type="entry name" value="PEX22"/>
</dbReference>
<name>F4PJN4_CACFS</name>
<dbReference type="PANTHER" id="PTHR34126:SF1">
    <property type="entry name" value="PEROXISOME BIOGENESIS PROTEIN 22"/>
    <property type="match status" value="1"/>
</dbReference>
<dbReference type="PANTHER" id="PTHR34126">
    <property type="entry name" value="PEROXISOME BIOGENESIS PROTEIN 22"/>
    <property type="match status" value="1"/>
</dbReference>
<dbReference type="EMBL" id="GL883007">
    <property type="protein sequence ID" value="EGG23808.1"/>
    <property type="molecule type" value="Genomic_DNA"/>
</dbReference>
<reference evidence="3" key="1">
    <citation type="journal article" date="2011" name="Genome Res.">
        <title>Phylogeny-wide analysis of social amoeba genomes highlights ancient origins for complex intercellular communication.</title>
        <authorList>
            <person name="Heidel A.J."/>
            <person name="Lawal H.M."/>
            <person name="Felder M."/>
            <person name="Schilde C."/>
            <person name="Helps N.R."/>
            <person name="Tunggal B."/>
            <person name="Rivero F."/>
            <person name="John U."/>
            <person name="Schleicher M."/>
            <person name="Eichinger L."/>
            <person name="Platzer M."/>
            <person name="Noegel A.A."/>
            <person name="Schaap P."/>
            <person name="Gloeckner G."/>
        </authorList>
    </citation>
    <scope>NUCLEOTIDE SEQUENCE [LARGE SCALE GENOMIC DNA]</scope>
    <source>
        <strain evidence="3">SH3</strain>
    </source>
</reference>
<feature type="region of interest" description="Disordered" evidence="1">
    <location>
        <begin position="1"/>
        <end position="21"/>
    </location>
</feature>
<evidence type="ECO:0000313" key="3">
    <source>
        <dbReference type="Proteomes" id="UP000007797"/>
    </source>
</evidence>
<evidence type="ECO:0000256" key="1">
    <source>
        <dbReference type="SAM" id="MobiDB-lite"/>
    </source>
</evidence>
<dbReference type="Pfam" id="PF22978">
    <property type="entry name" value="HAD_Pex22"/>
    <property type="match status" value="1"/>
</dbReference>
<keyword evidence="3" id="KW-1185">Reference proteome</keyword>
<feature type="compositionally biased region" description="Low complexity" evidence="1">
    <location>
        <begin position="1"/>
        <end position="13"/>
    </location>
</feature>
<protein>
    <submittedName>
        <fullName evidence="2">Splicing factor</fullName>
    </submittedName>
</protein>
<dbReference type="Proteomes" id="UP000007797">
    <property type="component" value="Unassembled WGS sequence"/>
</dbReference>